<evidence type="ECO:0000313" key="1">
    <source>
        <dbReference type="EMBL" id="KAA1070557.1"/>
    </source>
</evidence>
<dbReference type="EMBL" id="VDEP01000404">
    <property type="protein sequence ID" value="KAA1089851.1"/>
    <property type="molecule type" value="Genomic_DNA"/>
</dbReference>
<accession>A0A5B0M0A2</accession>
<evidence type="ECO:0000313" key="3">
    <source>
        <dbReference type="Proteomes" id="UP000324748"/>
    </source>
</evidence>
<evidence type="ECO:0000313" key="2">
    <source>
        <dbReference type="EMBL" id="KAA1089851.1"/>
    </source>
</evidence>
<dbReference type="EMBL" id="VSWC01000171">
    <property type="protein sequence ID" value="KAA1070557.1"/>
    <property type="molecule type" value="Genomic_DNA"/>
</dbReference>
<reference evidence="3 4" key="1">
    <citation type="submission" date="2019-05" db="EMBL/GenBank/DDBJ databases">
        <title>Emergence of the Ug99 lineage of the wheat stem rust pathogen through somatic hybridization.</title>
        <authorList>
            <person name="Li F."/>
            <person name="Upadhyaya N.M."/>
            <person name="Sperschneider J."/>
            <person name="Matny O."/>
            <person name="Nguyen-Phuc H."/>
            <person name="Mago R."/>
            <person name="Raley C."/>
            <person name="Miller M.E."/>
            <person name="Silverstein K.A.T."/>
            <person name="Henningsen E."/>
            <person name="Hirsch C.D."/>
            <person name="Visser B."/>
            <person name="Pretorius Z.A."/>
            <person name="Steffenson B.J."/>
            <person name="Schwessinger B."/>
            <person name="Dodds P.N."/>
            <person name="Figueroa M."/>
        </authorList>
    </citation>
    <scope>NUCLEOTIDE SEQUENCE [LARGE SCALE GENOMIC DNA]</scope>
    <source>
        <strain evidence="1">21-0</strain>
        <strain evidence="2 4">Ug99</strain>
    </source>
</reference>
<sequence length="103" mass="12209">MCAQISGFKGQQYSKPFLFHSNIWMLAHPIQDQLLIIMFKFHIIQHQHIFSLSNIKILSNHSMIHHNSKRIKMTECCLLVGLTMILKVIPLIQNHRMVFNWKQ</sequence>
<protein>
    <submittedName>
        <fullName evidence="1">Uncharacterized protein</fullName>
    </submittedName>
</protein>
<dbReference type="AlphaFoldDB" id="A0A5B0M0A2"/>
<proteinExistence type="predicted"/>
<keyword evidence="3" id="KW-1185">Reference proteome</keyword>
<dbReference type="Proteomes" id="UP000324748">
    <property type="component" value="Unassembled WGS sequence"/>
</dbReference>
<dbReference type="Proteomes" id="UP000325313">
    <property type="component" value="Unassembled WGS sequence"/>
</dbReference>
<gene>
    <name evidence="1" type="ORF">PGT21_015865</name>
    <name evidence="2" type="ORF">PGTUg99_023487</name>
</gene>
<name>A0A5B0M0A2_PUCGR</name>
<organism evidence="1 3">
    <name type="scientific">Puccinia graminis f. sp. tritici</name>
    <dbReference type="NCBI Taxonomy" id="56615"/>
    <lineage>
        <taxon>Eukaryota</taxon>
        <taxon>Fungi</taxon>
        <taxon>Dikarya</taxon>
        <taxon>Basidiomycota</taxon>
        <taxon>Pucciniomycotina</taxon>
        <taxon>Pucciniomycetes</taxon>
        <taxon>Pucciniales</taxon>
        <taxon>Pucciniaceae</taxon>
        <taxon>Puccinia</taxon>
    </lineage>
</organism>
<evidence type="ECO:0000313" key="4">
    <source>
        <dbReference type="Proteomes" id="UP000325313"/>
    </source>
</evidence>
<comment type="caution">
    <text evidence="1">The sequence shown here is derived from an EMBL/GenBank/DDBJ whole genome shotgun (WGS) entry which is preliminary data.</text>
</comment>